<keyword evidence="3" id="KW-1185">Reference proteome</keyword>
<gene>
    <name evidence="2" type="ORF">BN873_240057</name>
</gene>
<sequence length="203" mass="22892">MSRPAEYFVTPADYLALERRAEIKSEYLNGTIYAMSGASRNHNRITVNLARRLGNQLSGKPCEPFINDMRVKVSPTGLYTYPDVVIVCGDPRFEDNQVDTLLNPTVIIEVLSDSTEAYDRGEKFAHYRALESLTDYLLVAQDKPRIEHYQRQSDGQWLYSVADGMEAQTEIAAISSVLRLIEIYDRVEFSDSGDVAEHSASSK</sequence>
<reference evidence="2" key="2">
    <citation type="submission" date="2014-03" db="EMBL/GenBank/DDBJ databases">
        <title>Candidatus Competibacter-lineage genomes retrieved from metagenomes reveal functional metabolic diversity.</title>
        <authorList>
            <person name="McIlroy S.J."/>
            <person name="Albertsen M."/>
            <person name="Andresen E.K."/>
            <person name="Saunders A.M."/>
            <person name="Kristiansen R."/>
            <person name="Stokholm-Bjerregaard M."/>
            <person name="Nielsen K.L."/>
            <person name="Nielsen P.H."/>
        </authorList>
    </citation>
    <scope>NUCLEOTIDE SEQUENCE</scope>
    <source>
        <strain evidence="2">Run_A_D11</strain>
    </source>
</reference>
<accession>W6M696</accession>
<dbReference type="InterPro" id="IPR008538">
    <property type="entry name" value="Uma2"/>
</dbReference>
<dbReference type="CDD" id="cd06260">
    <property type="entry name" value="DUF820-like"/>
    <property type="match status" value="1"/>
</dbReference>
<dbReference type="PANTHER" id="PTHR36558">
    <property type="entry name" value="GLR1098 PROTEIN"/>
    <property type="match status" value="1"/>
</dbReference>
<dbReference type="RefSeq" id="WP_048671894.1">
    <property type="nucleotide sequence ID" value="NZ_CBTJ020000030.1"/>
</dbReference>
<dbReference type="Proteomes" id="UP000035760">
    <property type="component" value="Unassembled WGS sequence"/>
</dbReference>
<evidence type="ECO:0000259" key="1">
    <source>
        <dbReference type="Pfam" id="PF05685"/>
    </source>
</evidence>
<name>W6M696_9GAMM</name>
<evidence type="ECO:0000313" key="3">
    <source>
        <dbReference type="Proteomes" id="UP000035760"/>
    </source>
</evidence>
<protein>
    <recommendedName>
        <fullName evidence="1">Putative restriction endonuclease domain-containing protein</fullName>
    </recommendedName>
</protein>
<dbReference type="InterPro" id="IPR011335">
    <property type="entry name" value="Restrct_endonuc-II-like"/>
</dbReference>
<dbReference type="SUPFAM" id="SSF52980">
    <property type="entry name" value="Restriction endonuclease-like"/>
    <property type="match status" value="1"/>
</dbReference>
<organism evidence="2 3">
    <name type="scientific">Candidatus Competibacter denitrificans Run_A_D11</name>
    <dbReference type="NCBI Taxonomy" id="1400863"/>
    <lineage>
        <taxon>Bacteria</taxon>
        <taxon>Pseudomonadati</taxon>
        <taxon>Pseudomonadota</taxon>
        <taxon>Gammaproteobacteria</taxon>
        <taxon>Candidatus Competibacteraceae</taxon>
        <taxon>Candidatus Competibacter</taxon>
    </lineage>
</organism>
<proteinExistence type="predicted"/>
<dbReference type="OrthoDB" id="26750at2"/>
<feature type="domain" description="Putative restriction endonuclease" evidence="1">
    <location>
        <begin position="12"/>
        <end position="162"/>
    </location>
</feature>
<comment type="caution">
    <text evidence="2">The sequence shown here is derived from an EMBL/GenBank/DDBJ whole genome shotgun (WGS) entry which is preliminary data.</text>
</comment>
<evidence type="ECO:0000313" key="2">
    <source>
        <dbReference type="EMBL" id="CDI02109.1"/>
    </source>
</evidence>
<dbReference type="Pfam" id="PF05685">
    <property type="entry name" value="Uma2"/>
    <property type="match status" value="1"/>
</dbReference>
<dbReference type="EMBL" id="CBTJ020000030">
    <property type="protein sequence ID" value="CDI02109.1"/>
    <property type="molecule type" value="Genomic_DNA"/>
</dbReference>
<dbReference type="Gene3D" id="3.90.1570.10">
    <property type="entry name" value="tt1808, chain A"/>
    <property type="match status" value="1"/>
</dbReference>
<reference evidence="2" key="1">
    <citation type="submission" date="2013-07" db="EMBL/GenBank/DDBJ databases">
        <authorList>
            <person name="McIlroy S."/>
        </authorList>
    </citation>
    <scope>NUCLEOTIDE SEQUENCE [LARGE SCALE GENOMIC DNA]</scope>
    <source>
        <strain evidence="2">Run_A_D11</strain>
    </source>
</reference>
<dbReference type="InterPro" id="IPR012296">
    <property type="entry name" value="Nuclease_put_TT1808"/>
</dbReference>
<dbReference type="STRING" id="1400863.BN873_240057"/>
<dbReference type="PANTHER" id="PTHR36558:SF1">
    <property type="entry name" value="RESTRICTION ENDONUCLEASE DOMAIN-CONTAINING PROTEIN-RELATED"/>
    <property type="match status" value="1"/>
</dbReference>
<dbReference type="AlphaFoldDB" id="W6M696"/>